<evidence type="ECO:0000313" key="2">
    <source>
        <dbReference type="EMBL" id="NMW64445.1"/>
    </source>
</evidence>
<dbReference type="EMBL" id="JABCUR010000002">
    <property type="protein sequence ID" value="NMW64445.1"/>
    <property type="molecule type" value="Genomic_DNA"/>
</dbReference>
<feature type="compositionally biased region" description="Basic and acidic residues" evidence="1">
    <location>
        <begin position="1"/>
        <end position="27"/>
    </location>
</feature>
<dbReference type="Proteomes" id="UP000578252">
    <property type="component" value="Unassembled WGS sequence"/>
</dbReference>
<gene>
    <name evidence="2" type="ORF">HHJ78_02600</name>
</gene>
<dbReference type="RefSeq" id="WP_169771571.1">
    <property type="nucleotide sequence ID" value="NZ_JABCUR010000002.1"/>
</dbReference>
<feature type="region of interest" description="Disordered" evidence="1">
    <location>
        <begin position="1"/>
        <end position="33"/>
    </location>
</feature>
<dbReference type="AlphaFoldDB" id="A0A7Y0Y3M9"/>
<reference evidence="2 3" key="1">
    <citation type="submission" date="2020-04" db="EMBL/GenBank/DDBJ databases">
        <title>Antimicrobial susceptibility and clonality of vaginal-derived multi-drug resistant Mobiluncus isolates in China.</title>
        <authorList>
            <person name="Zhang X."/>
        </authorList>
    </citation>
    <scope>NUCLEOTIDE SEQUENCE [LARGE SCALE GENOMIC DNA]</scope>
    <source>
        <strain evidence="2 3">13</strain>
    </source>
</reference>
<organism evidence="2 3">
    <name type="scientific">Mobiluncus mulieris</name>
    <dbReference type="NCBI Taxonomy" id="2052"/>
    <lineage>
        <taxon>Bacteria</taxon>
        <taxon>Bacillati</taxon>
        <taxon>Actinomycetota</taxon>
        <taxon>Actinomycetes</taxon>
        <taxon>Actinomycetales</taxon>
        <taxon>Actinomycetaceae</taxon>
        <taxon>Mobiluncus</taxon>
    </lineage>
</organism>
<sequence length="272" mass="30428">MPQEKVEPSGRHGRAETQKTSEPEAAREPGGAASWDTVEAVVRNLQMIRWLLPQWPSDDELRATRCGDGVPGGRPVPPPPDVLPFNLDKTLDLPGTPKTRDGVLVELQKLVAAWLMVLDTDQPTLVDPLQYLVDNVGRARDKLEPVDWEWSARLVARLARTAEDTCGYGVMRTGKACPRCVKVTLIRRFTETGLEDVFRCPACGSSYTPEQWTRATVLYVRYTRPDTMLTISEAAQLLGEAPKTVWARVKRRGYTPDGRGRYQIGQMTKKTL</sequence>
<evidence type="ECO:0000256" key="1">
    <source>
        <dbReference type="SAM" id="MobiDB-lite"/>
    </source>
</evidence>
<comment type="caution">
    <text evidence="2">The sequence shown here is derived from an EMBL/GenBank/DDBJ whole genome shotgun (WGS) entry which is preliminary data.</text>
</comment>
<evidence type="ECO:0000313" key="3">
    <source>
        <dbReference type="Proteomes" id="UP000578252"/>
    </source>
</evidence>
<protein>
    <submittedName>
        <fullName evidence="2">Uncharacterized protein</fullName>
    </submittedName>
</protein>
<accession>A0A7Y0Y3M9</accession>
<name>A0A7Y0Y3M9_9ACTO</name>
<proteinExistence type="predicted"/>